<reference evidence="1 2" key="1">
    <citation type="submission" date="2019-10" db="EMBL/GenBank/DDBJ databases">
        <title>Streptococcus mitis of the oral and urogenital tracts.</title>
        <authorList>
            <person name="Price T."/>
            <person name="Mores C.R."/>
            <person name="Putonti C."/>
            <person name="Wolfe A.J."/>
        </authorList>
    </citation>
    <scope>NUCLEOTIDE SEQUENCE [LARGE SCALE GENOMIC DNA]</scope>
    <source>
        <strain evidence="1 2">SM39</strain>
    </source>
</reference>
<proteinExistence type="predicted"/>
<gene>
    <name evidence="1" type="ORF">GEZ78_09945</name>
</gene>
<evidence type="ECO:0000313" key="1">
    <source>
        <dbReference type="EMBL" id="MQP83853.1"/>
    </source>
</evidence>
<sequence length="70" mass="8397">MLLSPVFEVQLPITDEDFRVYTCRFLNPERAEEYYTACCRTEDLDEFVVWNCKLQEEKVEVLNIKLECNN</sequence>
<dbReference type="Proteomes" id="UP000436302">
    <property type="component" value="Unassembled WGS sequence"/>
</dbReference>
<dbReference type="AlphaFoldDB" id="A0A6I1UIL6"/>
<comment type="caution">
    <text evidence="1">The sequence shown here is derived from an EMBL/GenBank/DDBJ whole genome shotgun (WGS) entry which is preliminary data.</text>
</comment>
<dbReference type="RefSeq" id="WP_153209450.1">
    <property type="nucleotide sequence ID" value="NZ_OZ217346.1"/>
</dbReference>
<protein>
    <submittedName>
        <fullName evidence="1">Uncharacterized protein</fullName>
    </submittedName>
</protein>
<accession>A0A6I1UIL6</accession>
<evidence type="ECO:0000313" key="2">
    <source>
        <dbReference type="Proteomes" id="UP000436302"/>
    </source>
</evidence>
<organism evidence="1 2">
    <name type="scientific">Streptococcus mitis</name>
    <dbReference type="NCBI Taxonomy" id="28037"/>
    <lineage>
        <taxon>Bacteria</taxon>
        <taxon>Bacillati</taxon>
        <taxon>Bacillota</taxon>
        <taxon>Bacilli</taxon>
        <taxon>Lactobacillales</taxon>
        <taxon>Streptococcaceae</taxon>
        <taxon>Streptococcus</taxon>
        <taxon>Streptococcus mitis group</taxon>
    </lineage>
</organism>
<name>A0A6I1UIL6_STRMT</name>
<dbReference type="EMBL" id="WIJV01000087">
    <property type="protein sequence ID" value="MQP83853.1"/>
    <property type="molecule type" value="Genomic_DNA"/>
</dbReference>